<evidence type="ECO:0000313" key="1">
    <source>
        <dbReference type="EMBL" id="SBT37866.1"/>
    </source>
</evidence>
<reference evidence="2" key="1">
    <citation type="submission" date="2016-05" db="EMBL/GenBank/DDBJ databases">
        <authorList>
            <person name="Naeem R."/>
        </authorList>
    </citation>
    <scope>NUCLEOTIDE SEQUENCE [LARGE SCALE GENOMIC DNA]</scope>
</reference>
<proteinExistence type="predicted"/>
<evidence type="ECO:0000313" key="2">
    <source>
        <dbReference type="Proteomes" id="UP000078555"/>
    </source>
</evidence>
<name>A0A1A8Z228_PLAOA</name>
<keyword evidence="2" id="KW-1185">Reference proteome</keyword>
<dbReference type="Proteomes" id="UP000078555">
    <property type="component" value="Unassembled WGS sequence"/>
</dbReference>
<gene>
    <name evidence="1" type="ORF">POVWA1_036660</name>
</gene>
<accession>A0A1A8Z228</accession>
<dbReference type="AlphaFoldDB" id="A0A1A8Z228"/>
<organism evidence="1 2">
    <name type="scientific">Plasmodium ovale wallikeri</name>
    <dbReference type="NCBI Taxonomy" id="864142"/>
    <lineage>
        <taxon>Eukaryota</taxon>
        <taxon>Sar</taxon>
        <taxon>Alveolata</taxon>
        <taxon>Apicomplexa</taxon>
        <taxon>Aconoidasida</taxon>
        <taxon>Haemosporida</taxon>
        <taxon>Plasmodiidae</taxon>
        <taxon>Plasmodium</taxon>
        <taxon>Plasmodium (Plasmodium)</taxon>
    </lineage>
</organism>
<protein>
    <submittedName>
        <fullName evidence="1">Uncharacterized protein</fullName>
    </submittedName>
</protein>
<sequence>MKNGKMGKIKERGIYWMQFISALNWDNENGETLLHIFTKLICKKGTLKIWTQHRIKNSMHACNIVGKVPTLKGVTGDTP</sequence>
<dbReference type="EMBL" id="FLRD01000107">
    <property type="protein sequence ID" value="SBT37866.1"/>
    <property type="molecule type" value="Genomic_DNA"/>
</dbReference>